<sequence length="67" mass="7412">MVAQLLAKALGQQLSKAFCFETLGVHEQFGRSGKAEELLAFYHLDVAGMLGKVLDLLEKKKQLLAKH</sequence>
<organism evidence="1">
    <name type="scientific">bioreactor metagenome</name>
    <dbReference type="NCBI Taxonomy" id="1076179"/>
    <lineage>
        <taxon>unclassified sequences</taxon>
        <taxon>metagenomes</taxon>
        <taxon>ecological metagenomes</taxon>
    </lineage>
</organism>
<dbReference type="SUPFAM" id="SSF52922">
    <property type="entry name" value="TK C-terminal domain-like"/>
    <property type="match status" value="1"/>
</dbReference>
<dbReference type="AlphaFoldDB" id="A0A645AWZ8"/>
<accession>A0A645AWZ8</accession>
<name>A0A645AWZ8_9ZZZZ</name>
<proteinExistence type="predicted"/>
<comment type="caution">
    <text evidence="1">The sequence shown here is derived from an EMBL/GenBank/DDBJ whole genome shotgun (WGS) entry which is preliminary data.</text>
</comment>
<evidence type="ECO:0000313" key="1">
    <source>
        <dbReference type="EMBL" id="MPM57316.1"/>
    </source>
</evidence>
<dbReference type="EMBL" id="VSSQ01016205">
    <property type="protein sequence ID" value="MPM57316.1"/>
    <property type="molecule type" value="Genomic_DNA"/>
</dbReference>
<reference evidence="1" key="1">
    <citation type="submission" date="2019-08" db="EMBL/GenBank/DDBJ databases">
        <authorList>
            <person name="Kucharzyk K."/>
            <person name="Murdoch R.W."/>
            <person name="Higgins S."/>
            <person name="Loffler F."/>
        </authorList>
    </citation>
    <scope>NUCLEOTIDE SEQUENCE</scope>
</reference>
<evidence type="ECO:0008006" key="2">
    <source>
        <dbReference type="Google" id="ProtNLM"/>
    </source>
</evidence>
<protein>
    <recommendedName>
        <fullName evidence="2">Transketolase</fullName>
    </recommendedName>
</protein>
<dbReference type="InterPro" id="IPR009014">
    <property type="entry name" value="Transketo_C/PFOR_II"/>
</dbReference>
<dbReference type="Gene3D" id="3.40.50.920">
    <property type="match status" value="1"/>
</dbReference>
<gene>
    <name evidence="1" type="ORF">SDC9_104138</name>
</gene>